<accession>A0ABS4DEI4</accession>
<organism evidence="1 2">
    <name type="scientific">Candidatus Chloroploca mongolica</name>
    <dbReference type="NCBI Taxonomy" id="2528176"/>
    <lineage>
        <taxon>Bacteria</taxon>
        <taxon>Bacillati</taxon>
        <taxon>Chloroflexota</taxon>
        <taxon>Chloroflexia</taxon>
        <taxon>Chloroflexales</taxon>
        <taxon>Chloroflexineae</taxon>
        <taxon>Oscillochloridaceae</taxon>
        <taxon>Candidatus Chloroploca</taxon>
    </lineage>
</organism>
<comment type="caution">
    <text evidence="1">The sequence shown here is derived from an EMBL/GenBank/DDBJ whole genome shotgun (WGS) entry which is preliminary data.</text>
</comment>
<proteinExistence type="predicted"/>
<evidence type="ECO:0000313" key="1">
    <source>
        <dbReference type="EMBL" id="MBP1467859.1"/>
    </source>
</evidence>
<keyword evidence="2" id="KW-1185">Reference proteome</keyword>
<reference evidence="1 2" key="1">
    <citation type="submission" date="2021-03" db="EMBL/GenBank/DDBJ databases">
        <authorList>
            <person name="Grouzdev D.S."/>
        </authorList>
    </citation>
    <scope>NUCLEOTIDE SEQUENCE [LARGE SCALE GENOMIC DNA]</scope>
    <source>
        <strain evidence="1 2">M50-1</strain>
    </source>
</reference>
<name>A0ABS4DEI4_9CHLR</name>
<protein>
    <submittedName>
        <fullName evidence="1">Uncharacterized protein</fullName>
    </submittedName>
</protein>
<dbReference type="Proteomes" id="UP001193081">
    <property type="component" value="Unassembled WGS sequence"/>
</dbReference>
<sequence>MLPIDAGRVAWSVLIVSVGVYADATMPPTHIARRRKETQPPRRPINGG</sequence>
<dbReference type="EMBL" id="SIJK02000045">
    <property type="protein sequence ID" value="MBP1467859.1"/>
    <property type="molecule type" value="Genomic_DNA"/>
</dbReference>
<gene>
    <name evidence="1" type="ORF">EYB53_019240</name>
</gene>
<evidence type="ECO:0000313" key="2">
    <source>
        <dbReference type="Proteomes" id="UP001193081"/>
    </source>
</evidence>